<keyword evidence="3" id="KW-1185">Reference proteome</keyword>
<proteinExistence type="predicted"/>
<evidence type="ECO:0000313" key="2">
    <source>
        <dbReference type="EMBL" id="KAF4234630.1"/>
    </source>
</evidence>
<reference evidence="2" key="1">
    <citation type="journal article" date="2020" name="bioRxiv">
        <title>Genomic and phenotypic heterogeneity of clinical isolates of the human pathogens Aspergillus fumigatus, Aspergillus lentulus and Aspergillus fumigatiaffinis.</title>
        <authorList>
            <person name="dos Santos R.A.C."/>
            <person name="Steenwyk J.L."/>
            <person name="Rivero-Menendez O."/>
            <person name="Mead M.E."/>
            <person name="Silva L.P."/>
            <person name="Bastos R.W."/>
            <person name="Alastruey-Izquierdo A."/>
            <person name="Goldman G.H."/>
            <person name="Rokas A."/>
        </authorList>
    </citation>
    <scope>NUCLEOTIDE SEQUENCE</scope>
    <source>
        <strain evidence="2">CNM-CM6805</strain>
    </source>
</reference>
<feature type="region of interest" description="Disordered" evidence="1">
    <location>
        <begin position="187"/>
        <end position="207"/>
    </location>
</feature>
<dbReference type="InterPro" id="IPR032675">
    <property type="entry name" value="LRR_dom_sf"/>
</dbReference>
<name>A0A8H4GP06_9EURO</name>
<dbReference type="EMBL" id="JAAAPX010000066">
    <property type="protein sequence ID" value="KAF4234630.1"/>
    <property type="molecule type" value="Genomic_DNA"/>
</dbReference>
<dbReference type="OrthoDB" id="3945550at2759"/>
<sequence>MGAPNMIPEIWSLVFQFLATRNDLRNVCSVCRLFDAIATPLLYRSLIFRDSPIDGRHWSKLPGDEEVETQDEADNGPFGLLCRLLDDRNDILRAFVREIIFDELKDMRTVDRVWRKLQPPNDVLATLVNRLPNLEAIVLQSKLPITDSFVNALLSHKKSPKLHLLGEDGRTRVDVKMPFVQKLHTSVNAQARAPRPRPETDRSGVRAGEPQRLALHEFFNAFPNLEELSVCINWLRGGCVMGGPPSPTRILELVLSEEATFPPLQSLSLSGYPVQGDEVALWRDRILELATRKVVNLKEFQITSYNRLSSSAALDAFLCSFDTLESLTAKGAVPSLTSVIHQSNLKHICLHTIEEPDRERETLDVEQIKDLNQHCPKLTTLEIDLDPNGTWPDDIVSVIATGFKNLRRLSIHVGLGIAHAEAYHSMEEEFAQVLTKSKAQGFAKRFFELRGPSVLEMITLKTGEDLRWFPQWHPEYAIAEEYCTKIFEIYSPLEDKHEPRLNELESDYTRLIRG</sequence>
<evidence type="ECO:0000313" key="3">
    <source>
        <dbReference type="Proteomes" id="UP000653565"/>
    </source>
</evidence>
<evidence type="ECO:0000256" key="1">
    <source>
        <dbReference type="SAM" id="MobiDB-lite"/>
    </source>
</evidence>
<dbReference type="Proteomes" id="UP000653565">
    <property type="component" value="Unassembled WGS sequence"/>
</dbReference>
<dbReference type="SUPFAM" id="SSF52047">
    <property type="entry name" value="RNI-like"/>
    <property type="match status" value="1"/>
</dbReference>
<reference evidence="2" key="2">
    <citation type="submission" date="2020-04" db="EMBL/GenBank/DDBJ databases">
        <authorList>
            <person name="Santos R.A.C."/>
            <person name="Steenwyk J.L."/>
            <person name="Rivero-Menendez O."/>
            <person name="Mead M.E."/>
            <person name="Silva L.P."/>
            <person name="Bastos R.W."/>
            <person name="Alastruey-Izquierdo A."/>
            <person name="Goldman G.H."/>
            <person name="Rokas A."/>
        </authorList>
    </citation>
    <scope>NUCLEOTIDE SEQUENCE</scope>
    <source>
        <strain evidence="2">CNM-CM6805</strain>
    </source>
</reference>
<evidence type="ECO:0008006" key="4">
    <source>
        <dbReference type="Google" id="ProtNLM"/>
    </source>
</evidence>
<accession>A0A8H4GP06</accession>
<dbReference type="Gene3D" id="3.80.10.10">
    <property type="entry name" value="Ribonuclease Inhibitor"/>
    <property type="match status" value="1"/>
</dbReference>
<dbReference type="AlphaFoldDB" id="A0A8H4GP06"/>
<organism evidence="2 3">
    <name type="scientific">Aspergillus fumigatiaffinis</name>
    <dbReference type="NCBI Taxonomy" id="340414"/>
    <lineage>
        <taxon>Eukaryota</taxon>
        <taxon>Fungi</taxon>
        <taxon>Dikarya</taxon>
        <taxon>Ascomycota</taxon>
        <taxon>Pezizomycotina</taxon>
        <taxon>Eurotiomycetes</taxon>
        <taxon>Eurotiomycetidae</taxon>
        <taxon>Eurotiales</taxon>
        <taxon>Aspergillaceae</taxon>
        <taxon>Aspergillus</taxon>
        <taxon>Aspergillus subgen. Fumigati</taxon>
    </lineage>
</organism>
<gene>
    <name evidence="2" type="ORF">CNMCM6805_008473</name>
</gene>
<protein>
    <recommendedName>
        <fullName evidence="4">F-box domain-containing protein</fullName>
    </recommendedName>
</protein>
<comment type="caution">
    <text evidence="2">The sequence shown here is derived from an EMBL/GenBank/DDBJ whole genome shotgun (WGS) entry which is preliminary data.</text>
</comment>